<keyword evidence="1" id="KW-0175">Coiled coil</keyword>
<dbReference type="EMBL" id="JAPFFF010000015">
    <property type="protein sequence ID" value="KAK8866925.1"/>
    <property type="molecule type" value="Genomic_DNA"/>
</dbReference>
<feature type="coiled-coil region" evidence="1">
    <location>
        <begin position="225"/>
        <end position="259"/>
    </location>
</feature>
<sequence length="305" mass="35737">MISENQFSSIYESYCKSFTIINSKIIAYDWGFCLDVGDTRDIKSYLRKDYTNLIDEIIWDSLTNTFKQIIDQQLYELTPNPNAATTLYTDYNITSSKIITADNITTFRSDLNQLTRRRKKKTPSRRGRKKIFIRFSNQILPPSRSLYQQLPPLPPPRSYLTRLIVPLSRPAFTEHQKTSSNPKTETKIEEEVDESSPALKEKYKPPKNAADMKEANNYKEDVVPTMNCRKEIERARKEVEKLRDRLSNIETRVVVVEGNIEDINSKAFELRKDVDTNNKYTKDLIKNNFSPKKVAKYFHFIFIFE</sequence>
<comment type="caution">
    <text evidence="3">The sequence shown here is derived from an EMBL/GenBank/DDBJ whole genome shotgun (WGS) entry which is preliminary data.</text>
</comment>
<feature type="region of interest" description="Disordered" evidence="2">
    <location>
        <begin position="173"/>
        <end position="207"/>
    </location>
</feature>
<keyword evidence="4" id="KW-1185">Reference proteome</keyword>
<evidence type="ECO:0000313" key="4">
    <source>
        <dbReference type="Proteomes" id="UP001470230"/>
    </source>
</evidence>
<evidence type="ECO:0000256" key="2">
    <source>
        <dbReference type="SAM" id="MobiDB-lite"/>
    </source>
</evidence>
<proteinExistence type="predicted"/>
<reference evidence="3 4" key="1">
    <citation type="submission" date="2024-04" db="EMBL/GenBank/DDBJ databases">
        <title>Tritrichomonas musculus Genome.</title>
        <authorList>
            <person name="Alves-Ferreira E."/>
            <person name="Grigg M."/>
            <person name="Lorenzi H."/>
            <person name="Galac M."/>
        </authorList>
    </citation>
    <scope>NUCLEOTIDE SEQUENCE [LARGE SCALE GENOMIC DNA]</scope>
    <source>
        <strain evidence="3 4">EAF2021</strain>
    </source>
</reference>
<accession>A0ABR2IQS8</accession>
<protein>
    <submittedName>
        <fullName evidence="3">Uncharacterized protein</fullName>
    </submittedName>
</protein>
<dbReference type="Proteomes" id="UP001470230">
    <property type="component" value="Unassembled WGS sequence"/>
</dbReference>
<name>A0ABR2IQS8_9EUKA</name>
<evidence type="ECO:0000313" key="3">
    <source>
        <dbReference type="EMBL" id="KAK8866925.1"/>
    </source>
</evidence>
<organism evidence="3 4">
    <name type="scientific">Tritrichomonas musculus</name>
    <dbReference type="NCBI Taxonomy" id="1915356"/>
    <lineage>
        <taxon>Eukaryota</taxon>
        <taxon>Metamonada</taxon>
        <taxon>Parabasalia</taxon>
        <taxon>Tritrichomonadida</taxon>
        <taxon>Tritrichomonadidae</taxon>
        <taxon>Tritrichomonas</taxon>
    </lineage>
</organism>
<gene>
    <name evidence="3" type="ORF">M9Y10_009894</name>
</gene>
<evidence type="ECO:0000256" key="1">
    <source>
        <dbReference type="SAM" id="Coils"/>
    </source>
</evidence>